<feature type="domain" description="Filamentous haemagglutinin FhaB/tRNA nuclease CdiA-like TPS" evidence="2">
    <location>
        <begin position="122"/>
        <end position="243"/>
    </location>
</feature>
<dbReference type="Proteomes" id="UP000286100">
    <property type="component" value="Unassembled WGS sequence"/>
</dbReference>
<dbReference type="InterPro" id="IPR026834">
    <property type="entry name" value="LHH"/>
</dbReference>
<dbReference type="NCBIfam" id="TIGR01731">
    <property type="entry name" value="fil_hemag_20aa"/>
    <property type="match status" value="20"/>
</dbReference>
<dbReference type="GO" id="GO:0003824">
    <property type="term" value="F:catalytic activity"/>
    <property type="evidence" value="ECO:0007669"/>
    <property type="project" value="UniProtKB-ARBA"/>
</dbReference>
<dbReference type="InterPro" id="IPR025157">
    <property type="entry name" value="Hemagglutinin_rpt"/>
</dbReference>
<dbReference type="Pfam" id="PF05860">
    <property type="entry name" value="TPS"/>
    <property type="match status" value="1"/>
</dbReference>
<dbReference type="InterPro" id="IPR012334">
    <property type="entry name" value="Pectin_lyas_fold"/>
</dbReference>
<evidence type="ECO:0000313" key="4">
    <source>
        <dbReference type="Proteomes" id="UP000286100"/>
    </source>
</evidence>
<sequence>MVDDCRRKRVQLEITIVYAGFAAPCDSDFWRIAAVWWHSAIPVAPMGGSRWRVLAGRVDRAAEARRGATLALSPVSRSALALALVAVPVSAQQSAQSAPPHGAAVRIVPEAGPNAPRMDVAGNGTPIVRIATPSARGVSHNRYTDFNVDDRNLILNNSDKITQTRLGGWIDGNKSLKATGPATLILNEVVGANPSSLAGTIEIAGAPAQLVIANPYGISCSGCGFVNAPAVTLAAGRPKMDSAGGLGGFSIADGAIDIGGQGLDASGARLDLFARAIAVNAGVWADAIHVAAGAAELATADGSIIVTAPGTPAQPAPCFALDVAALGGMYAGAIQLIGTEAGLGVNVAGDLASLERGFSLDVNGKLTLSGRITSGGTIDIKAQEAEVTGAAYADGPLGLAVRGALTGDGIIASGSNLAVSAGTIDHAGALAAGLARDGTLTRTGNLAIRATDSMMLSGQALATGAVGISGREIALAGLVQGSDVRLAAVDALDIAAAGRVVAAGALEADAATLVNRGILSGGNVGLRFGRFENIGGTVDARATLDLSGDWISLRDSVIQSHGAARIAAAGVASIGGAILALGSDGFEIDTSGAVSAADTVIGSNGALGLRAGSLLLSGADGQLTAAGPLGVAAVDTLSVAGGARIAGSSGLSLSGASVSVEGGVVETAGALALDADTLVIGAAGSIKGATFAVATGELVNDGLLAAFGADGASALAVTRTIDNRGEIVVNNAAFDLSASTLSNAGTIAHAGSGALTVDADSLANTEGATLAGNGALAVSVSGLANAGDISAAGDARFAVSGSVSSTGLIASGNGLSLTAAQLTNAGSIEAGAALDLRAASVVNRGSILATAGDTLTLAADASLDGASSSAPVGAGVLSLAGGIIGGNGAVKITGASVDLSNATTTALGTLEIVATAGDLRLAGPDTLAASSGNLSLAATGTIDATEASLQTDALAAIAADRFVLDGGLLQADAFALDAGTLSLKRARLRQTGSQDFVLTSSGSVDYSGGEIYAAGASFTLHAAEILNLGGAILHGGTGRLDIAAAGLLDNSAGVIGTNGSLALAAERLVNAGGEITAAGAAHVAIANALSNDTGLLASGDALTLRAGAVSNASGRIESAGDMTLDVASLMGGSLLAVAHEGISLSLTAQGAIEAVDVLGSSGTATLSAASISLAPGGRLTAGGHLAANATAGDIVLAGGVLDASSMSLNAASGSLRTGSGGLIASPGAISLKAQAIDLSGGVLQGASLDLGGGSLINTGGRIQTPGTATFAFTGTIDNSGGDIRADSLTIAAASLVNARGTIGSAGTGVFALNLAEVPAGAPMGMGVPAGTLDNSAGVLASNGALDLAAGSLVNAGGRIETLGGGRLGLVEDFDNRSGALLSNGALAITAARLFNDAGTIDSLAGLDVTVSGILDNGAGTIVSRAGASAPAGSGLDLRATNGLTNAAGGTIASSGAFTLATQILDNQGALFADALSIDAGQISNGGSLSGRTLDLLAAVRIDNNGAIEGDALSIEAGQTIANNGKIAAGVDGLALVTETLANQGELGAAGTVALTAFGIANSGTIASGSDLTIDAQTLTNAASGTLWAARDGRLTLGETLTNRGSLGAAHALSIVATDLDNGAGADAGTIAAGTSLHLDVGTARLGKLVSGGDLGFALGGDWSLGEGESLSAAGTLSLDIGGNALNQGRLEGGLGVSISAGGDLTNAATGAIEGGVVDLAAGNAIVNLGLINGGEVTLAADRIENRAAIFGDTVSVTGRSGILNSGAQAVIAARGDLLDLRSDGTIANLDRALLYSLGHISIGGATGARAASLTNGSSTIEAQGSISLAADTIVNERTRFAFGTVTQEDVRVPVDRSKIDVAPGSTLMGVRGVADITETALIEDSGEARIIAGGDIVAVGNSLANRYSTIAAGGNFVFNGGSIASTQASGAAGGFINEALTGTRTSVTTIKGEVKSCGAGACDTSSFEDGPVTTTETIVVAPGVVSAGGTVAITAPTIANVVTGSGGDANGYARSVSGAATGAVGTGAGAQAVAGGDAGAVSGGLATDTVTGVAGVDLSGAALTVTGGQFALAGVVTGPGTLAGLKAEIIGGAPVLFLDLSGLFRFADPSAHYLVETDPRFTNYGSFLSSDYFLNALGYDPRRTQKRLGDALYEQKLITDQLVAQAGIGRLAGYANNEEQYRALMDNGVLYARRFNLAPGIGLSAEQMATLTSDIVLLVEVTVQTPSGPQKVLAPRLYLASVGTRDLTSGGAVITGTNVALRAPDALVNSGLIRATQASDITGGDIFNAGRLELGGVGSVHATNDLINRGGTITGGNLTLSADRDLRLENATQTTRTATAWRDDRRHYGSATETSVTSIAGHVTTTGDLSMSSGRRLAVTGTDITVGGNLAARGEDGISITSAIDSVSSTREGRDGKTRFSESASSTTNRLSTITVGGDASFTTPGAFSVKGAEIDARGALNVDAGSIALEGVTDRASVTVDTLRKTSGLLSSKKTTTHYEASDEAVVASTLSGDTVDLHGRDGVRVLSGNVVGTSDVRVASDQGDVTIGALAEHDHQASSVKVKQSGVSISGGGLFAGVARSRQDETVDSTTHVGSLIGSATGDVTLAAPRGTVRVTGSDVVAPEGGVTIDAQSVTIEHATDTVDTTSLSQSSSFGLSVKLYENVSGAVKSVTGLPGRIGDGAAGGAAQTGVTAVSETLRTVDSVLGAVTNAAGISANLGFSKSKSTSESHAELVSGSTVAAREVNVVANGSAAGAPAGSGASAGTLTVTGSDITATDDMLLDANEIVLQSAQNSFESSSKSQSSGASLGVTIGVSLAGTPTASASAGFSASQGRSQSSESSQINTQVSAGKTLAIRSDGDTTLKGAVAEGRDVIADVGGNFTIESVQDVASRNNSSLGISAGISFSPKPGQSAFGANAGLSLGDGKGNSAVVAEQSALIAREGSADIDVAGTTTLKGSLIAAIDEAGRDSGQLSLETGRLDVGNIADRATSRDASIGVSASVNDPFKGGWKGANTPVIDGSYASSIFKQETRGTIGQGEVTIGNPASSTSLDTINRDIAQSQVVTRDSQSGFTVYASEAAVSEVGALLSARKDSVIVSTADQLIKDPLKAVRGVAAEIRSLGDGASQSGAIETLISGLGQLIGGKPAYSATDVKLRARELAEQRYDAGLKTFEKEMGRPATPDEQAYLKQIAGYVGGALAGIERTGMDDVAALSKDGIPGSGQGAIGPNGELLVDAGTLSTGDQILKATGEAGRWIGSIDPDTREAVEKSLDVVFGGPVKAVAGWTIEYGLQKTLEANPELAREMSALIDEAGVHVIDTLSVEDEQAVRQDSAMHKQDVANGKAQITEIGAVFEAATTILGVDVPGLGKGKLAKLDTPNTGAVRFGRVQPRDINESQFLANAEVTFGNSATWTGATRHRGELVIQRSDIELSPQNITRMKNGQAPFVRGANGAWEPVQLHHVGRETGQMIEVTRSQNRYNSSTGGPLHIPGLGGPVRQSGYSQSYWQQRYQDFVNAGHIAPLGEQ</sequence>
<dbReference type="InterPro" id="IPR008638">
    <property type="entry name" value="FhaB/CdiA-like_TPS"/>
</dbReference>
<comment type="caution">
    <text evidence="3">The sequence shown here is derived from an EMBL/GenBank/DDBJ whole genome shotgun (WGS) entry which is preliminary data.</text>
</comment>
<dbReference type="SMART" id="SM00912">
    <property type="entry name" value="Haemagg_act"/>
    <property type="match status" value="1"/>
</dbReference>
<dbReference type="InterPro" id="IPR011050">
    <property type="entry name" value="Pectin_lyase_fold/virulence"/>
</dbReference>
<evidence type="ECO:0000259" key="2">
    <source>
        <dbReference type="SMART" id="SM00912"/>
    </source>
</evidence>
<proteinExistence type="predicted"/>
<accession>A0A418W5V9</accession>
<dbReference type="EMBL" id="QYUM01000004">
    <property type="protein sequence ID" value="RJF85317.1"/>
    <property type="molecule type" value="Genomic_DNA"/>
</dbReference>
<reference evidence="3 4" key="1">
    <citation type="submission" date="2018-09" db="EMBL/GenBank/DDBJ databases">
        <authorList>
            <person name="Zhu H."/>
        </authorList>
    </citation>
    <scope>NUCLEOTIDE SEQUENCE [LARGE SCALE GENOMIC DNA]</scope>
    <source>
        <strain evidence="3 4">K2R01-6</strain>
    </source>
</reference>
<feature type="region of interest" description="Disordered" evidence="1">
    <location>
        <begin position="2825"/>
        <end position="2847"/>
    </location>
</feature>
<evidence type="ECO:0000256" key="1">
    <source>
        <dbReference type="SAM" id="MobiDB-lite"/>
    </source>
</evidence>
<name>A0A418W5V9_9SPHN</name>
<dbReference type="Pfam" id="PF14411">
    <property type="entry name" value="LHH"/>
    <property type="match status" value="1"/>
</dbReference>
<dbReference type="InterPro" id="IPR010069">
    <property type="entry name" value="CdiA_FHA1_rpt"/>
</dbReference>
<dbReference type="Pfam" id="PF13332">
    <property type="entry name" value="Fil_haemagg_2"/>
    <property type="match status" value="2"/>
</dbReference>
<gene>
    <name evidence="3" type="ORF">D3876_15295</name>
</gene>
<keyword evidence="4" id="KW-1185">Reference proteome</keyword>
<protein>
    <submittedName>
        <fullName evidence="3">Filamentous hemagglutinin N-terminal domain-containing protein</fullName>
    </submittedName>
</protein>
<dbReference type="SUPFAM" id="SSF51126">
    <property type="entry name" value="Pectin lyase-like"/>
    <property type="match status" value="1"/>
</dbReference>
<evidence type="ECO:0000313" key="3">
    <source>
        <dbReference type="EMBL" id="RJF85317.1"/>
    </source>
</evidence>
<organism evidence="3 4">
    <name type="scientific">Sphingomonas cavernae</name>
    <dbReference type="NCBI Taxonomy" id="2320861"/>
    <lineage>
        <taxon>Bacteria</taxon>
        <taxon>Pseudomonadati</taxon>
        <taxon>Pseudomonadota</taxon>
        <taxon>Alphaproteobacteria</taxon>
        <taxon>Sphingomonadales</taxon>
        <taxon>Sphingomonadaceae</taxon>
        <taxon>Sphingomonas</taxon>
    </lineage>
</organism>
<dbReference type="Gene3D" id="2.160.20.10">
    <property type="entry name" value="Single-stranded right-handed beta-helix, Pectin lyase-like"/>
    <property type="match status" value="1"/>
</dbReference>
<dbReference type="NCBIfam" id="TIGR01901">
    <property type="entry name" value="adhes_NPXG"/>
    <property type="match status" value="1"/>
</dbReference>